<keyword evidence="2" id="KW-1015">Disulfide bond</keyword>
<dbReference type="SMART" id="SM00034">
    <property type="entry name" value="CLECT"/>
    <property type="match status" value="1"/>
</dbReference>
<dbReference type="EMBL" id="VXAR01010451">
    <property type="protein sequence ID" value="NXK80875.1"/>
    <property type="molecule type" value="Genomic_DNA"/>
</dbReference>
<feature type="non-terminal residue" evidence="4">
    <location>
        <position position="271"/>
    </location>
</feature>
<dbReference type="InterPro" id="IPR016186">
    <property type="entry name" value="C-type_lectin-like/link_sf"/>
</dbReference>
<dbReference type="InterPro" id="IPR018378">
    <property type="entry name" value="C-type_lectin_CS"/>
</dbReference>
<keyword evidence="5" id="KW-1185">Reference proteome</keyword>
<evidence type="ECO:0000256" key="1">
    <source>
        <dbReference type="ARBA" id="ARBA00022734"/>
    </source>
</evidence>
<dbReference type="InterPro" id="IPR016187">
    <property type="entry name" value="CTDL_fold"/>
</dbReference>
<dbReference type="InterPro" id="IPR001304">
    <property type="entry name" value="C-type_lectin-like"/>
</dbReference>
<comment type="caution">
    <text evidence="4">The sequence shown here is derived from an EMBL/GenBank/DDBJ whole genome shotgun (WGS) entry which is preliminary data.</text>
</comment>
<dbReference type="GO" id="GO:0030246">
    <property type="term" value="F:carbohydrate binding"/>
    <property type="evidence" value="ECO:0007669"/>
    <property type="project" value="UniProtKB-KW"/>
</dbReference>
<dbReference type="CDD" id="cd03590">
    <property type="entry name" value="CLECT_DC-SIGN_like"/>
    <property type="match status" value="1"/>
</dbReference>
<dbReference type="Proteomes" id="UP000531168">
    <property type="component" value="Unassembled WGS sequence"/>
</dbReference>
<sequence>PDRAIALLSMLLALAFVLLMALSIVNLRRVSMAWEALEEARMREGSSHTTAWHNLSQVQATLDKQLSNEVQAIRIQLLNVSQEVERAQWRMEQRQAGWGKELMERLQDLEARNALEPLLQEVEGAKRELSVVLEAMRGLSRTLCLTCPDGWLQFARTCYFFSSATKSWWEAKEFCGHLNGSLATVSSEQEDIFLANHILENRVFWLGLTDSDREGHWQWGDGSSPSITFWNTGEPNNVGEHGEDCATILPNGRWNDASCSGKEAWICERSC</sequence>
<proteinExistence type="predicted"/>
<keyword evidence="1" id="KW-0430">Lectin</keyword>
<dbReference type="Pfam" id="PF00059">
    <property type="entry name" value="Lectin_C"/>
    <property type="match status" value="1"/>
</dbReference>
<evidence type="ECO:0000259" key="3">
    <source>
        <dbReference type="PROSITE" id="PS50041"/>
    </source>
</evidence>
<dbReference type="SUPFAM" id="SSF56436">
    <property type="entry name" value="C-type lectin-like"/>
    <property type="match status" value="1"/>
</dbReference>
<gene>
    <name evidence="4" type="primary">Clec17a</name>
    <name evidence="4" type="ORF">AMAGUI_R01402</name>
</gene>
<dbReference type="InterPro" id="IPR033989">
    <property type="entry name" value="CD209-like_CTLD"/>
</dbReference>
<dbReference type="PROSITE" id="PS50041">
    <property type="entry name" value="C_TYPE_LECTIN_2"/>
    <property type="match status" value="1"/>
</dbReference>
<evidence type="ECO:0000313" key="5">
    <source>
        <dbReference type="Proteomes" id="UP000531168"/>
    </source>
</evidence>
<reference evidence="4 5" key="1">
    <citation type="submission" date="2019-09" db="EMBL/GenBank/DDBJ databases">
        <title>Bird 10,000 Genomes (B10K) Project - Family phase.</title>
        <authorList>
            <person name="Zhang G."/>
        </authorList>
    </citation>
    <scope>NUCLEOTIDE SEQUENCE [LARGE SCALE GENOMIC DNA]</scope>
    <source>
        <strain evidence="4">B10K-DU-001-46</strain>
        <tissue evidence="4">Muscle</tissue>
    </source>
</reference>
<feature type="non-terminal residue" evidence="4">
    <location>
        <position position="1"/>
    </location>
</feature>
<organism evidence="4 5">
    <name type="scientific">Amazona guildingii</name>
    <dbReference type="NCBI Taxonomy" id="175529"/>
    <lineage>
        <taxon>Eukaryota</taxon>
        <taxon>Metazoa</taxon>
        <taxon>Chordata</taxon>
        <taxon>Craniata</taxon>
        <taxon>Vertebrata</taxon>
        <taxon>Euteleostomi</taxon>
        <taxon>Archelosauria</taxon>
        <taxon>Archosauria</taxon>
        <taxon>Dinosauria</taxon>
        <taxon>Saurischia</taxon>
        <taxon>Theropoda</taxon>
        <taxon>Coelurosauria</taxon>
        <taxon>Aves</taxon>
        <taxon>Neognathae</taxon>
        <taxon>Neoaves</taxon>
        <taxon>Telluraves</taxon>
        <taxon>Australaves</taxon>
        <taxon>Psittaciformes</taxon>
        <taxon>Psittacidae</taxon>
        <taxon>Amazona</taxon>
    </lineage>
</organism>
<dbReference type="InterPro" id="IPR050111">
    <property type="entry name" value="C-type_lectin/snaclec_domain"/>
</dbReference>
<dbReference type="PANTHER" id="PTHR22803">
    <property type="entry name" value="MANNOSE, PHOSPHOLIPASE, LECTIN RECEPTOR RELATED"/>
    <property type="match status" value="1"/>
</dbReference>
<dbReference type="PROSITE" id="PS00615">
    <property type="entry name" value="C_TYPE_LECTIN_1"/>
    <property type="match status" value="1"/>
</dbReference>
<dbReference type="AlphaFoldDB" id="A0A7L0MJ23"/>
<evidence type="ECO:0000313" key="4">
    <source>
        <dbReference type="EMBL" id="NXK80875.1"/>
    </source>
</evidence>
<feature type="domain" description="C-type lectin" evidence="3">
    <location>
        <begin position="154"/>
        <end position="268"/>
    </location>
</feature>
<dbReference type="Gene3D" id="3.10.100.10">
    <property type="entry name" value="Mannose-Binding Protein A, subunit A"/>
    <property type="match status" value="1"/>
</dbReference>
<protein>
    <submittedName>
        <fullName evidence="4">CL17A protein</fullName>
    </submittedName>
</protein>
<name>A0A7L0MJ23_9PSIT</name>
<evidence type="ECO:0000256" key="2">
    <source>
        <dbReference type="ARBA" id="ARBA00023157"/>
    </source>
</evidence>
<accession>A0A7L0MJ23</accession>